<protein>
    <recommendedName>
        <fullName evidence="7">Major facilitator superfamily (MFS) profile domain-containing protein</fullName>
    </recommendedName>
</protein>
<keyword evidence="2" id="KW-0813">Transport</keyword>
<reference evidence="8 9" key="1">
    <citation type="submission" date="2015-09" db="EMBL/GenBank/DDBJ databases">
        <title>Draft genome sequence of Alicyclobacillus ferrooxydans DSM 22381.</title>
        <authorList>
            <person name="Hemp J."/>
        </authorList>
    </citation>
    <scope>NUCLEOTIDE SEQUENCE [LARGE SCALE GENOMIC DNA]</scope>
    <source>
        <strain evidence="8 9">TC-34</strain>
    </source>
</reference>
<organism evidence="8 9">
    <name type="scientific">Alicyclobacillus ferrooxydans</name>
    <dbReference type="NCBI Taxonomy" id="471514"/>
    <lineage>
        <taxon>Bacteria</taxon>
        <taxon>Bacillati</taxon>
        <taxon>Bacillota</taxon>
        <taxon>Bacilli</taxon>
        <taxon>Bacillales</taxon>
        <taxon>Alicyclobacillaceae</taxon>
        <taxon>Alicyclobacillus</taxon>
    </lineage>
</organism>
<dbReference type="InterPro" id="IPR036259">
    <property type="entry name" value="MFS_trans_sf"/>
</dbReference>
<dbReference type="PROSITE" id="PS00216">
    <property type="entry name" value="SUGAR_TRANSPORT_1"/>
    <property type="match status" value="1"/>
</dbReference>
<feature type="transmembrane region" description="Helical" evidence="6">
    <location>
        <begin position="20"/>
        <end position="41"/>
    </location>
</feature>
<accession>A0A0P9D478</accession>
<dbReference type="PROSITE" id="PS50850">
    <property type="entry name" value="MFS"/>
    <property type="match status" value="1"/>
</dbReference>
<dbReference type="PANTHER" id="PTHR23520">
    <property type="entry name" value="TRANSPORTER, PUTATIVE (AFU_ORTHOLOGUE AFUA_3G04000)-RELATED"/>
    <property type="match status" value="1"/>
</dbReference>
<keyword evidence="5 6" id="KW-0472">Membrane</keyword>
<proteinExistence type="predicted"/>
<feature type="domain" description="Major facilitator superfamily (MFS) profile" evidence="7">
    <location>
        <begin position="17"/>
        <end position="415"/>
    </location>
</feature>
<comment type="caution">
    <text evidence="8">The sequence shown here is derived from an EMBL/GenBank/DDBJ whole genome shotgun (WGS) entry which is preliminary data.</text>
</comment>
<evidence type="ECO:0000256" key="5">
    <source>
        <dbReference type="ARBA" id="ARBA00023136"/>
    </source>
</evidence>
<feature type="transmembrane region" description="Helical" evidence="6">
    <location>
        <begin position="141"/>
        <end position="163"/>
    </location>
</feature>
<dbReference type="InterPro" id="IPR005829">
    <property type="entry name" value="Sugar_transporter_CS"/>
</dbReference>
<dbReference type="GO" id="GO:0005886">
    <property type="term" value="C:plasma membrane"/>
    <property type="evidence" value="ECO:0007669"/>
    <property type="project" value="UniProtKB-SubCell"/>
</dbReference>
<evidence type="ECO:0000313" key="8">
    <source>
        <dbReference type="EMBL" id="KPV44290.1"/>
    </source>
</evidence>
<comment type="subcellular location">
    <subcellularLocation>
        <location evidence="1">Cell membrane</location>
        <topology evidence="1">Multi-pass membrane protein</topology>
    </subcellularLocation>
</comment>
<dbReference type="Proteomes" id="UP000050482">
    <property type="component" value="Unassembled WGS sequence"/>
</dbReference>
<feature type="transmembrane region" description="Helical" evidence="6">
    <location>
        <begin position="83"/>
        <end position="101"/>
    </location>
</feature>
<evidence type="ECO:0000256" key="6">
    <source>
        <dbReference type="SAM" id="Phobius"/>
    </source>
</evidence>
<feature type="transmembrane region" description="Helical" evidence="6">
    <location>
        <begin position="387"/>
        <end position="409"/>
    </location>
</feature>
<keyword evidence="9" id="KW-1185">Reference proteome</keyword>
<dbReference type="Gene3D" id="1.20.1250.20">
    <property type="entry name" value="MFS general substrate transporter like domains"/>
    <property type="match status" value="2"/>
</dbReference>
<feature type="transmembrane region" description="Helical" evidence="6">
    <location>
        <begin position="53"/>
        <end position="71"/>
    </location>
</feature>
<feature type="transmembrane region" description="Helical" evidence="6">
    <location>
        <begin position="232"/>
        <end position="255"/>
    </location>
</feature>
<dbReference type="AlphaFoldDB" id="A0A0P9D478"/>
<evidence type="ECO:0000256" key="3">
    <source>
        <dbReference type="ARBA" id="ARBA00022692"/>
    </source>
</evidence>
<dbReference type="SUPFAM" id="SSF103473">
    <property type="entry name" value="MFS general substrate transporter"/>
    <property type="match status" value="1"/>
</dbReference>
<feature type="transmembrane region" description="Helical" evidence="6">
    <location>
        <begin position="175"/>
        <end position="195"/>
    </location>
</feature>
<dbReference type="InterPro" id="IPR011701">
    <property type="entry name" value="MFS"/>
</dbReference>
<keyword evidence="4 6" id="KW-1133">Transmembrane helix</keyword>
<dbReference type="GO" id="GO:0022857">
    <property type="term" value="F:transmembrane transporter activity"/>
    <property type="evidence" value="ECO:0007669"/>
    <property type="project" value="InterPro"/>
</dbReference>
<dbReference type="Pfam" id="PF07690">
    <property type="entry name" value="MFS_1"/>
    <property type="match status" value="1"/>
</dbReference>
<dbReference type="PANTHER" id="PTHR23520:SF5">
    <property type="entry name" value="TRANSPORTER, PUTATIVE (AFU_ORTHOLOGUE AFUA_3G04000)-RELATED"/>
    <property type="match status" value="1"/>
</dbReference>
<keyword evidence="3 6" id="KW-0812">Transmembrane</keyword>
<dbReference type="PATRIC" id="fig|471514.4.peg.1914"/>
<sequence>MAILREYRDILTGAHRNVRLFFLGSFLAQFGTGFAAILYNLYIKSLGFPDTVAGSYVAASSLASTLSLVPAGIISDKLGRKKAVLWAGSLTSVVMMAQALVHTPWTIVMGAFVAGMVASVIWVSALPLLAENTAKEERFHLFSVNFGITLVAQVLGSVVSGGMAQGLLGLLGPIWSLRATLLFGAAVALFGLLPYSRIHERSGGRVDQNTRTQGRKWTLSGRFHGQRDQLMLVLKFAVASTIVGFGAGLVIPYLNLYFAERFHMTKVAIGIVIGLAQAVTALAMFIGPPLARKIGAVKAAVTFQLSSIPFLLTTAYATHAWLASGAVVIRNALMNAANPIQDSVMMALVHEDMRGFAVSVGQTLWSLGWAVMGPVSTRIVHHYGSYTGYAIVFSVTAGFYLVGSTYYLLTFLRHESEVYDNT</sequence>
<evidence type="ECO:0000259" key="7">
    <source>
        <dbReference type="PROSITE" id="PS50850"/>
    </source>
</evidence>
<name>A0A0P9D478_9BACL</name>
<dbReference type="InterPro" id="IPR020846">
    <property type="entry name" value="MFS_dom"/>
</dbReference>
<evidence type="ECO:0000256" key="4">
    <source>
        <dbReference type="ARBA" id="ARBA00022989"/>
    </source>
</evidence>
<evidence type="ECO:0000256" key="2">
    <source>
        <dbReference type="ARBA" id="ARBA00022448"/>
    </source>
</evidence>
<dbReference type="STRING" id="471514.AN477_08075"/>
<feature type="transmembrane region" description="Helical" evidence="6">
    <location>
        <begin position="353"/>
        <end position="375"/>
    </location>
</feature>
<evidence type="ECO:0000256" key="1">
    <source>
        <dbReference type="ARBA" id="ARBA00004651"/>
    </source>
</evidence>
<feature type="transmembrane region" description="Helical" evidence="6">
    <location>
        <begin position="107"/>
        <end position="129"/>
    </location>
</feature>
<evidence type="ECO:0000313" key="9">
    <source>
        <dbReference type="Proteomes" id="UP000050482"/>
    </source>
</evidence>
<dbReference type="EMBL" id="LJCO01000038">
    <property type="protein sequence ID" value="KPV44290.1"/>
    <property type="molecule type" value="Genomic_DNA"/>
</dbReference>
<gene>
    <name evidence="8" type="ORF">AN477_08075</name>
</gene>
<feature type="transmembrane region" description="Helical" evidence="6">
    <location>
        <begin position="267"/>
        <end position="287"/>
    </location>
</feature>